<evidence type="ECO:0000313" key="12">
    <source>
        <dbReference type="Proteomes" id="UP000286510"/>
    </source>
</evidence>
<dbReference type="EMBL" id="QUTB01005798">
    <property type="protein sequence ID" value="RHY53294.1"/>
    <property type="molecule type" value="Genomic_DNA"/>
</dbReference>
<comment type="caution">
    <text evidence="1">The sequence shown here is derived from an EMBL/GenBank/DDBJ whole genome shotgun (WGS) entry which is preliminary data.</text>
</comment>
<dbReference type="Proteomes" id="UP000286510">
    <property type="component" value="Unassembled WGS sequence"/>
</dbReference>
<evidence type="ECO:0000313" key="10">
    <source>
        <dbReference type="Proteomes" id="UP000266643"/>
    </source>
</evidence>
<evidence type="ECO:0000313" key="3">
    <source>
        <dbReference type="EMBL" id="RHY52128.1"/>
    </source>
</evidence>
<evidence type="ECO:0000313" key="6">
    <source>
        <dbReference type="EMBL" id="RHZ38564.1"/>
    </source>
</evidence>
<dbReference type="Proteomes" id="UP000265716">
    <property type="component" value="Unassembled WGS sequence"/>
</dbReference>
<dbReference type="EMBL" id="QUTA01005604">
    <property type="protein sequence ID" value="RHY14996.1"/>
    <property type="molecule type" value="Genomic_DNA"/>
</dbReference>
<evidence type="ECO:0000313" key="11">
    <source>
        <dbReference type="Proteomes" id="UP000283543"/>
    </source>
</evidence>
<accession>A0A397B8E1</accession>
<sequence length="182" mass="20439">MFVSRGTVTVVAGANTPRYASLHRTITFEFAANMTSLSTTNSNKDLSCKYSYKKCPNQRTTKRNGTLHTLCEYHRVKANTLQQVYAKKKKEGTITSSTTTTTKPHPGHLKAVQRHDELCPPWLESIDFSKSEFITQEDCAMLHELFFHPHAAQMSGYDCCKICPQSGITDLLHVEGVHSLET</sequence>
<evidence type="ECO:0000313" key="8">
    <source>
        <dbReference type="Proteomes" id="UP000266196"/>
    </source>
</evidence>
<proteinExistence type="predicted"/>
<evidence type="ECO:0000313" key="2">
    <source>
        <dbReference type="EMBL" id="RHY51692.1"/>
    </source>
</evidence>
<dbReference type="Proteomes" id="UP000283543">
    <property type="component" value="Unassembled WGS sequence"/>
</dbReference>
<dbReference type="Proteomes" id="UP000266196">
    <property type="component" value="Unassembled WGS sequence"/>
</dbReference>
<dbReference type="Proteomes" id="UP000266239">
    <property type="component" value="Unassembled WGS sequence"/>
</dbReference>
<dbReference type="EMBL" id="QUTE01007040">
    <property type="protein sequence ID" value="RHZ30724.1"/>
    <property type="molecule type" value="Genomic_DNA"/>
</dbReference>
<dbReference type="AlphaFoldDB" id="A0A397B8E1"/>
<evidence type="ECO:0000313" key="5">
    <source>
        <dbReference type="EMBL" id="RHZ30724.1"/>
    </source>
</evidence>
<name>A0A397B8E1_APHAT</name>
<dbReference type="EMBL" id="QUTC01006525">
    <property type="protein sequence ID" value="RHY51692.1"/>
    <property type="molecule type" value="Genomic_DNA"/>
</dbReference>
<evidence type="ECO:0000313" key="9">
    <source>
        <dbReference type="Proteomes" id="UP000266239"/>
    </source>
</evidence>
<dbReference type="EMBL" id="QUTD01007030">
    <property type="protein sequence ID" value="RHY52128.1"/>
    <property type="molecule type" value="Genomic_DNA"/>
</dbReference>
<dbReference type="VEuPathDB" id="FungiDB:H257_08962"/>
<dbReference type="Proteomes" id="UP000266643">
    <property type="component" value="Unassembled WGS sequence"/>
</dbReference>
<dbReference type="EMBL" id="QUTF01008517">
    <property type="protein sequence ID" value="RHZ38564.1"/>
    <property type="molecule type" value="Genomic_DNA"/>
</dbReference>
<evidence type="ECO:0000313" key="4">
    <source>
        <dbReference type="EMBL" id="RHY53294.1"/>
    </source>
</evidence>
<evidence type="ECO:0000313" key="1">
    <source>
        <dbReference type="EMBL" id="RHY14996.1"/>
    </source>
</evidence>
<evidence type="ECO:0000313" key="7">
    <source>
        <dbReference type="Proteomes" id="UP000265716"/>
    </source>
</evidence>
<organism evidence="1 9">
    <name type="scientific">Aphanomyces astaci</name>
    <name type="common">Crayfish plague agent</name>
    <dbReference type="NCBI Taxonomy" id="112090"/>
    <lineage>
        <taxon>Eukaryota</taxon>
        <taxon>Sar</taxon>
        <taxon>Stramenopiles</taxon>
        <taxon>Oomycota</taxon>
        <taxon>Saprolegniomycetes</taxon>
        <taxon>Saprolegniales</taxon>
        <taxon>Verrucalvaceae</taxon>
        <taxon>Aphanomyces</taxon>
    </lineage>
</organism>
<reference evidence="7 8" key="1">
    <citation type="submission" date="2018-08" db="EMBL/GenBank/DDBJ databases">
        <title>Aphanomyces genome sequencing and annotation.</title>
        <authorList>
            <person name="Minardi D."/>
            <person name="Oidtmann B."/>
            <person name="Van Der Giezen M."/>
            <person name="Studholme D.J."/>
        </authorList>
    </citation>
    <scope>NUCLEOTIDE SEQUENCE [LARGE SCALE GENOMIC DNA]</scope>
    <source>
        <strain evidence="5 8">197901</strain>
        <strain evidence="3 10">D2</strain>
        <strain evidence="6 12">FDL457</strain>
        <strain evidence="2 7">SA</strain>
        <strain evidence="4 11">Si</strain>
        <strain evidence="1 9">Yx</strain>
    </source>
</reference>
<gene>
    <name evidence="1" type="ORF">DYB25_005711</name>
    <name evidence="6" type="ORF">DYB26_004854</name>
    <name evidence="3" type="ORF">DYB30_009531</name>
    <name evidence="5" type="ORF">DYB31_005863</name>
    <name evidence="4" type="ORF">DYB34_009295</name>
    <name evidence="2" type="ORF">DYB38_008544</name>
</gene>
<protein>
    <submittedName>
        <fullName evidence="1">Uncharacterized protein</fullName>
    </submittedName>
</protein>